<dbReference type="PANTHER" id="PTHR45033">
    <property type="match status" value="1"/>
</dbReference>
<dbReference type="SUPFAM" id="SSF50129">
    <property type="entry name" value="GroES-like"/>
    <property type="match status" value="1"/>
</dbReference>
<dbReference type="AlphaFoldDB" id="A0A2K0TCL7"/>
<dbReference type="SUPFAM" id="SSF51735">
    <property type="entry name" value="NAD(P)-binding Rossmann-fold domains"/>
    <property type="match status" value="1"/>
</dbReference>
<dbReference type="OrthoDB" id="9930022at2759"/>
<protein>
    <recommendedName>
        <fullName evidence="1">Enoyl reductase (ER) domain-containing protein</fullName>
    </recommendedName>
</protein>
<dbReference type="InterPro" id="IPR052711">
    <property type="entry name" value="Zinc_ADH-like"/>
</dbReference>
<gene>
    <name evidence="2" type="ORF">TGAMA5MH_04727</name>
</gene>
<organism evidence="2 3">
    <name type="scientific">Trichoderma gamsii</name>
    <dbReference type="NCBI Taxonomy" id="398673"/>
    <lineage>
        <taxon>Eukaryota</taxon>
        <taxon>Fungi</taxon>
        <taxon>Dikarya</taxon>
        <taxon>Ascomycota</taxon>
        <taxon>Pezizomycotina</taxon>
        <taxon>Sordariomycetes</taxon>
        <taxon>Hypocreomycetidae</taxon>
        <taxon>Hypocreales</taxon>
        <taxon>Hypocreaceae</taxon>
        <taxon>Trichoderma</taxon>
    </lineage>
</organism>
<dbReference type="Pfam" id="PF00107">
    <property type="entry name" value="ADH_zinc_N"/>
    <property type="match status" value="1"/>
</dbReference>
<dbReference type="CDD" id="cd08276">
    <property type="entry name" value="MDR7"/>
    <property type="match status" value="1"/>
</dbReference>
<dbReference type="InterPro" id="IPR036291">
    <property type="entry name" value="NAD(P)-bd_dom_sf"/>
</dbReference>
<dbReference type="InterPro" id="IPR020843">
    <property type="entry name" value="ER"/>
</dbReference>
<comment type="caution">
    <text evidence="2">The sequence shown here is derived from an EMBL/GenBank/DDBJ whole genome shotgun (WGS) entry which is preliminary data.</text>
</comment>
<dbReference type="SMART" id="SM00829">
    <property type="entry name" value="PKS_ER"/>
    <property type="match status" value="1"/>
</dbReference>
<sequence>MGLPTTTRAWSITEIKKDSFDTVVLKDSVPIPKLGEREVLIQIEAVSLNYRDLAIPKGLYPFPINLPVVPGSDSAGIVLATGPKVTKVSKGDRVCTLFNEHHQANPITPEAVKSGLGGAVDGTLREYAVFGEHALVKAPSTLNAIEASTLTCAPLTAWNALYGLQSKALKPGEWVLTQGTGGVSLSGIQFAAAAGATVVATTSSKEKAEELKKLGATHVINYKETSNWGEAARSLTPDGNGFDHILEVGGPGSLEQSLKAIKLEGVITIIGFLAPSDKQPTLMEALNHVCTVRGIFVGSKQQFVEMNLAIDSNNIKPVVDSNIFSFEDVKKAYQYQWDQKHYGKVVVKVAN</sequence>
<feature type="domain" description="Enoyl reductase (ER)" evidence="1">
    <location>
        <begin position="18"/>
        <end position="347"/>
    </location>
</feature>
<dbReference type="InterPro" id="IPR013154">
    <property type="entry name" value="ADH-like_N"/>
</dbReference>
<dbReference type="PANTHER" id="PTHR45033:SF2">
    <property type="entry name" value="ZINC-TYPE ALCOHOL DEHYDROGENASE-LIKE PROTEIN C1773.06C"/>
    <property type="match status" value="1"/>
</dbReference>
<accession>A0A2K0TCL7</accession>
<dbReference type="Pfam" id="PF08240">
    <property type="entry name" value="ADH_N"/>
    <property type="match status" value="1"/>
</dbReference>
<dbReference type="Gene3D" id="3.90.180.10">
    <property type="entry name" value="Medium-chain alcohol dehydrogenases, catalytic domain"/>
    <property type="match status" value="1"/>
</dbReference>
<evidence type="ECO:0000313" key="3">
    <source>
        <dbReference type="Proteomes" id="UP000236546"/>
    </source>
</evidence>
<dbReference type="InterPro" id="IPR013149">
    <property type="entry name" value="ADH-like_C"/>
</dbReference>
<dbReference type="InterPro" id="IPR011032">
    <property type="entry name" value="GroES-like_sf"/>
</dbReference>
<dbReference type="EMBL" id="MTYH01000042">
    <property type="protein sequence ID" value="PNP43270.1"/>
    <property type="molecule type" value="Genomic_DNA"/>
</dbReference>
<dbReference type="Gene3D" id="3.40.50.720">
    <property type="entry name" value="NAD(P)-binding Rossmann-like Domain"/>
    <property type="match status" value="1"/>
</dbReference>
<dbReference type="Proteomes" id="UP000236546">
    <property type="component" value="Unassembled WGS sequence"/>
</dbReference>
<evidence type="ECO:0000313" key="2">
    <source>
        <dbReference type="EMBL" id="PNP43270.1"/>
    </source>
</evidence>
<evidence type="ECO:0000259" key="1">
    <source>
        <dbReference type="SMART" id="SM00829"/>
    </source>
</evidence>
<proteinExistence type="predicted"/>
<dbReference type="GO" id="GO:0016491">
    <property type="term" value="F:oxidoreductase activity"/>
    <property type="evidence" value="ECO:0007669"/>
    <property type="project" value="InterPro"/>
</dbReference>
<reference evidence="2 3" key="1">
    <citation type="submission" date="2017-02" db="EMBL/GenBank/DDBJ databases">
        <title>Genomes of Trichoderma spp. with biocontrol activity.</title>
        <authorList>
            <person name="Gardiner D."/>
            <person name="Kazan K."/>
            <person name="Vos C."/>
            <person name="Harvey P."/>
        </authorList>
    </citation>
    <scope>NUCLEOTIDE SEQUENCE [LARGE SCALE GENOMIC DNA]</scope>
    <source>
        <strain evidence="2 3">A5MH</strain>
    </source>
</reference>
<name>A0A2K0TCL7_9HYPO</name>